<sequence length="185" mass="18918">MERQGSAGVRVRVAGGILLVAHLLIVGWLALRPLDVPFVAAANLEVFAGIRADLELGAAEATRRIGGGLLLLAPLGVLLPMAGGSINVSTLGSLIRTVAAGALISLGIELLQTGVAGRVMDVDSLLLNTAGVALAHLLVVPACRAVLRRRQERAAARRPVVGVPVPAEEVPQGATPKIPRVGIAP</sequence>
<evidence type="ECO:0000256" key="1">
    <source>
        <dbReference type="SAM" id="Phobius"/>
    </source>
</evidence>
<dbReference type="Proteomes" id="UP000005940">
    <property type="component" value="Chromosome"/>
</dbReference>
<dbReference type="EMBL" id="CP029159">
    <property type="protein sequence ID" value="QKM67872.1"/>
    <property type="molecule type" value="Genomic_DNA"/>
</dbReference>
<feature type="transmembrane region" description="Helical" evidence="1">
    <location>
        <begin position="12"/>
        <end position="31"/>
    </location>
</feature>
<accession>A0A7G3UFY1</accession>
<proteinExistence type="predicted"/>
<dbReference type="InterPro" id="IPR006976">
    <property type="entry name" value="VanZ-like"/>
</dbReference>
<feature type="transmembrane region" description="Helical" evidence="1">
    <location>
        <begin position="65"/>
        <end position="82"/>
    </location>
</feature>
<name>A0A7G3UFY1_STRT9</name>
<feature type="transmembrane region" description="Helical" evidence="1">
    <location>
        <begin position="125"/>
        <end position="147"/>
    </location>
</feature>
<feature type="transmembrane region" description="Helical" evidence="1">
    <location>
        <begin position="94"/>
        <end position="113"/>
    </location>
</feature>
<evidence type="ECO:0000313" key="4">
    <source>
        <dbReference type="Proteomes" id="UP000005940"/>
    </source>
</evidence>
<keyword evidence="4" id="KW-1185">Reference proteome</keyword>
<dbReference type="AlphaFoldDB" id="A0A7G3UFY1"/>
<evidence type="ECO:0000313" key="3">
    <source>
        <dbReference type="EMBL" id="QKM67872.1"/>
    </source>
</evidence>
<reference evidence="3 4" key="1">
    <citation type="journal article" date="2012" name="J. Bacteriol.">
        <title>Draft genome of Streptomyces tsukubaensis NRRL 18488, the producer of the clinically important immunosuppressant tacrolimus (FK506).</title>
        <authorList>
            <person name="Barreiro C."/>
            <person name="Prieto C."/>
            <person name="Sola-Landa A."/>
            <person name="Solera E."/>
            <person name="Martinez-Castro M."/>
            <person name="Perez-Redondo R."/>
            <person name="Garcia-Estrada C."/>
            <person name="Aparicio J.F."/>
            <person name="Fernandez-Martinez L.T."/>
            <person name="Santos-Aberturas J."/>
            <person name="Salehi-Najafabadi Z."/>
            <person name="Rodriguez-Garcia A."/>
            <person name="Tauch A."/>
            <person name="Martin J.F."/>
        </authorList>
    </citation>
    <scope>NUCLEOTIDE SEQUENCE [LARGE SCALE GENOMIC DNA]</scope>
    <source>
        <strain evidence="4">DSM 42081 / NBRC 108919 / NRRL 18488 / 9993</strain>
    </source>
</reference>
<dbReference type="PANTHER" id="PTHR36834:SF1">
    <property type="entry name" value="INTEGRAL MEMBRANE PROTEIN"/>
    <property type="match status" value="1"/>
</dbReference>
<dbReference type="InterPro" id="IPR053150">
    <property type="entry name" value="Teicoplanin_resist-assoc"/>
</dbReference>
<dbReference type="RefSeq" id="WP_040914682.1">
    <property type="nucleotide sequence ID" value="NZ_CP029159.1"/>
</dbReference>
<keyword evidence="1" id="KW-0472">Membrane</keyword>
<keyword evidence="1" id="KW-0812">Transmembrane</keyword>
<organism evidence="3 4">
    <name type="scientific">Streptomyces tsukubensis (strain DSM 42081 / NBRC 108919 / NRRL 18488 / 9993)</name>
    <dbReference type="NCBI Taxonomy" id="1114943"/>
    <lineage>
        <taxon>Bacteria</taxon>
        <taxon>Bacillati</taxon>
        <taxon>Actinomycetota</taxon>
        <taxon>Actinomycetes</taxon>
        <taxon>Kitasatosporales</taxon>
        <taxon>Streptomycetaceae</taxon>
        <taxon>Streptomyces</taxon>
    </lineage>
</organism>
<keyword evidence="1" id="KW-1133">Transmembrane helix</keyword>
<feature type="domain" description="VanZ-like" evidence="2">
    <location>
        <begin position="20"/>
        <end position="139"/>
    </location>
</feature>
<evidence type="ECO:0000259" key="2">
    <source>
        <dbReference type="Pfam" id="PF04892"/>
    </source>
</evidence>
<dbReference type="Pfam" id="PF04892">
    <property type="entry name" value="VanZ"/>
    <property type="match status" value="1"/>
</dbReference>
<protein>
    <submittedName>
        <fullName evidence="3">VanZ family protein</fullName>
    </submittedName>
</protein>
<gene>
    <name evidence="3" type="ORF">STSU_012510</name>
</gene>
<dbReference type="PANTHER" id="PTHR36834">
    <property type="entry name" value="MEMBRANE PROTEIN-RELATED"/>
    <property type="match status" value="1"/>
</dbReference>